<keyword evidence="6 15" id="KW-0479">Metal-binding</keyword>
<evidence type="ECO:0000256" key="8">
    <source>
        <dbReference type="ARBA" id="ARBA00022801"/>
    </source>
</evidence>
<dbReference type="GO" id="GO:0004176">
    <property type="term" value="F:ATP-dependent peptidase activity"/>
    <property type="evidence" value="ECO:0007669"/>
    <property type="project" value="InterPro"/>
</dbReference>
<dbReference type="SUPFAM" id="SSF52540">
    <property type="entry name" value="P-loop containing nucleoside triphosphate hydrolases"/>
    <property type="match status" value="1"/>
</dbReference>
<dbReference type="FunFam" id="1.10.8.60:FF:000001">
    <property type="entry name" value="ATP-dependent zinc metalloprotease FtsH"/>
    <property type="match status" value="1"/>
</dbReference>
<keyword evidence="4 15" id="KW-0645">Protease</keyword>
<keyword evidence="8 15" id="KW-0378">Hydrolase</keyword>
<feature type="binding site" evidence="15">
    <location>
        <begin position="202"/>
        <end position="209"/>
    </location>
    <ligand>
        <name>ATP</name>
        <dbReference type="ChEBI" id="CHEBI:30616"/>
    </ligand>
</feature>
<dbReference type="PROSITE" id="PS00674">
    <property type="entry name" value="AAA"/>
    <property type="match status" value="1"/>
</dbReference>
<dbReference type="InterPro" id="IPR027417">
    <property type="entry name" value="P-loop_NTPase"/>
</dbReference>
<evidence type="ECO:0000256" key="11">
    <source>
        <dbReference type="ARBA" id="ARBA00022989"/>
    </source>
</evidence>
<comment type="subcellular location">
    <subcellularLocation>
        <location evidence="15">Cell membrane</location>
        <topology evidence="15">Multi-pass membrane protein</topology>
        <orientation evidence="15">Cytoplasmic side</orientation>
    </subcellularLocation>
    <subcellularLocation>
        <location evidence="1">Membrane</location>
    </subcellularLocation>
</comment>
<dbReference type="AlphaFoldDB" id="A0A1F5WQ00"/>
<keyword evidence="5 15" id="KW-0812">Transmembrane</keyword>
<dbReference type="FunFam" id="1.20.58.760:FF:000001">
    <property type="entry name" value="ATP-dependent zinc metalloprotease FtsH"/>
    <property type="match status" value="1"/>
</dbReference>
<dbReference type="InterPro" id="IPR005936">
    <property type="entry name" value="FtsH"/>
</dbReference>
<dbReference type="GO" id="GO:0030163">
    <property type="term" value="P:protein catabolic process"/>
    <property type="evidence" value="ECO:0007669"/>
    <property type="project" value="UniProtKB-UniRule"/>
</dbReference>
<dbReference type="InterPro" id="IPR003959">
    <property type="entry name" value="ATPase_AAA_core"/>
</dbReference>
<comment type="cofactor">
    <cofactor evidence="15">
        <name>Zn(2+)</name>
        <dbReference type="ChEBI" id="CHEBI:29105"/>
    </cofactor>
    <text evidence="15">Binds 1 zinc ion per subunit.</text>
</comment>
<dbReference type="CDD" id="cd19501">
    <property type="entry name" value="RecA-like_FtsH"/>
    <property type="match status" value="1"/>
</dbReference>
<evidence type="ECO:0000256" key="10">
    <source>
        <dbReference type="ARBA" id="ARBA00022840"/>
    </source>
</evidence>
<dbReference type="SMART" id="SM00382">
    <property type="entry name" value="AAA"/>
    <property type="match status" value="1"/>
</dbReference>
<dbReference type="GO" id="GO:0008270">
    <property type="term" value="F:zinc ion binding"/>
    <property type="evidence" value="ECO:0007669"/>
    <property type="project" value="UniProtKB-UniRule"/>
</dbReference>
<proteinExistence type="inferred from homology"/>
<keyword evidence="3 15" id="KW-1003">Cell membrane</keyword>
<protein>
    <recommendedName>
        <fullName evidence="15">ATP-dependent zinc metalloprotease FtsH</fullName>
        <ecNumber evidence="15">3.4.24.-</ecNumber>
    </recommendedName>
</protein>
<feature type="active site" evidence="15">
    <location>
        <position position="425"/>
    </location>
</feature>
<dbReference type="GO" id="GO:0051301">
    <property type="term" value="P:cell division"/>
    <property type="evidence" value="ECO:0007669"/>
    <property type="project" value="UniProtKB-KW"/>
</dbReference>
<dbReference type="NCBIfam" id="TIGR01241">
    <property type="entry name" value="FtsH_fam"/>
    <property type="match status" value="1"/>
</dbReference>
<evidence type="ECO:0000259" key="17">
    <source>
        <dbReference type="SMART" id="SM00382"/>
    </source>
</evidence>
<feature type="transmembrane region" description="Helical" evidence="15">
    <location>
        <begin position="104"/>
        <end position="127"/>
    </location>
</feature>
<feature type="domain" description="AAA+ ATPase" evidence="17">
    <location>
        <begin position="194"/>
        <end position="333"/>
    </location>
</feature>
<keyword evidence="18" id="KW-0131">Cell cycle</keyword>
<dbReference type="Gene3D" id="1.10.8.60">
    <property type="match status" value="1"/>
</dbReference>
<evidence type="ECO:0000256" key="16">
    <source>
        <dbReference type="RuleBase" id="RU003651"/>
    </source>
</evidence>
<accession>A0A1F5WQ00</accession>
<evidence type="ECO:0000256" key="5">
    <source>
        <dbReference type="ARBA" id="ARBA00022692"/>
    </source>
</evidence>
<dbReference type="GO" id="GO:0016887">
    <property type="term" value="F:ATP hydrolysis activity"/>
    <property type="evidence" value="ECO:0007669"/>
    <property type="project" value="UniProtKB-UniRule"/>
</dbReference>
<evidence type="ECO:0000313" key="18">
    <source>
        <dbReference type="EMBL" id="OGF77752.1"/>
    </source>
</evidence>
<dbReference type="GO" id="GO:0004222">
    <property type="term" value="F:metalloendopeptidase activity"/>
    <property type="evidence" value="ECO:0007669"/>
    <property type="project" value="InterPro"/>
</dbReference>
<dbReference type="EC" id="3.4.24.-" evidence="15"/>
<evidence type="ECO:0000256" key="6">
    <source>
        <dbReference type="ARBA" id="ARBA00022723"/>
    </source>
</evidence>
<comment type="caution">
    <text evidence="15">Lacks conserved residue(s) required for the propagation of feature annotation.</text>
</comment>
<keyword evidence="13 15" id="KW-0472">Membrane</keyword>
<dbReference type="InterPro" id="IPR037219">
    <property type="entry name" value="Peptidase_M41-like"/>
</dbReference>
<evidence type="ECO:0000256" key="7">
    <source>
        <dbReference type="ARBA" id="ARBA00022741"/>
    </source>
</evidence>
<dbReference type="EMBL" id="MFHI01000035">
    <property type="protein sequence ID" value="OGF77752.1"/>
    <property type="molecule type" value="Genomic_DNA"/>
</dbReference>
<comment type="similarity">
    <text evidence="14 15">In the central section; belongs to the AAA ATPase family.</text>
</comment>
<evidence type="ECO:0000256" key="3">
    <source>
        <dbReference type="ARBA" id="ARBA00022475"/>
    </source>
</evidence>
<keyword evidence="18" id="KW-0132">Cell division</keyword>
<comment type="function">
    <text evidence="15">Acts as a processive, ATP-dependent zinc metallopeptidase for both cytoplasmic and membrane proteins. Plays a role in the quality control of integral membrane proteins.</text>
</comment>
<dbReference type="InterPro" id="IPR011546">
    <property type="entry name" value="Pept_M41_FtsH_extracell"/>
</dbReference>
<evidence type="ECO:0000256" key="1">
    <source>
        <dbReference type="ARBA" id="ARBA00004370"/>
    </source>
</evidence>
<dbReference type="Pfam" id="PF01434">
    <property type="entry name" value="Peptidase_M41"/>
    <property type="match status" value="1"/>
</dbReference>
<evidence type="ECO:0000256" key="2">
    <source>
        <dbReference type="ARBA" id="ARBA00010044"/>
    </source>
</evidence>
<sequence>MLSKNIIGIILILLSLAFLYSAISGSLKEVQQISLSELVTKINADQVEKIIVRDSDLDITLKDGAETGSKKENEAALSETLKNYGVSDEKLGKVIIDVQNPSGLVYWLGALLPFLLPFLLIVAFFWLTARQVQRANIQAFTFGQSRARVIYPDNKKERVMFRDVAGAKEAKEELLEIVDFLKSPKKFLDMGAKIPKGVLLMGAPGTGKTLIAKAVAGEAGVPFFHMSASEFVEMFVGVGASRVRDLFKMAKKAAPSIIFIDEIDAVGRHRGAGMGGGHDEREQTLNQILVELDGFETNESVIVMAATNRPDVLDPALLRPGRFDRRVVIDLPDINDRTEILKIHSLKKPLGKDVDFRRIAERTPGFSGADLANLVNEAAILTARKNRKEVTQLDLINSIEKVMLGPERKSHILSEAEKKISAYHEAGHALVAAAMPETDPVHKISIISRGRAAGFTLKLPLEDRHLYSKTHFVSELAVSLGGYASEQVVFNELTTGASDDLKKATDLARALVTKYGMSEKVGPLAFGGHEENVFLGRDFGGTKDYSESFASLIDDEVSKFMKNALKMAKEVLIKHRKALDALANKLITEETVERDEFAAFVKAYVVV</sequence>
<dbReference type="FunFam" id="3.40.50.300:FF:000001">
    <property type="entry name" value="ATP-dependent zinc metalloprotease FtsH"/>
    <property type="match status" value="1"/>
</dbReference>
<keyword evidence="11 15" id="KW-1133">Transmembrane helix</keyword>
<dbReference type="Pfam" id="PF17862">
    <property type="entry name" value="AAA_lid_3"/>
    <property type="match status" value="1"/>
</dbReference>
<comment type="caution">
    <text evidence="18">The sequence shown here is derived from an EMBL/GenBank/DDBJ whole genome shotgun (WGS) entry which is preliminary data.</text>
</comment>
<name>A0A1F5WQ00_9BACT</name>
<dbReference type="Pfam" id="PF00004">
    <property type="entry name" value="AAA"/>
    <property type="match status" value="1"/>
</dbReference>
<evidence type="ECO:0000256" key="15">
    <source>
        <dbReference type="HAMAP-Rule" id="MF_01458"/>
    </source>
</evidence>
<reference evidence="18 19" key="1">
    <citation type="journal article" date="2016" name="Nat. Commun.">
        <title>Thousands of microbial genomes shed light on interconnected biogeochemical processes in an aquifer system.</title>
        <authorList>
            <person name="Anantharaman K."/>
            <person name="Brown C.T."/>
            <person name="Hug L.A."/>
            <person name="Sharon I."/>
            <person name="Castelle C.J."/>
            <person name="Probst A.J."/>
            <person name="Thomas B.C."/>
            <person name="Singh A."/>
            <person name="Wilkins M.J."/>
            <person name="Karaoz U."/>
            <person name="Brodie E.L."/>
            <person name="Williams K.H."/>
            <person name="Hubbard S.S."/>
            <person name="Banfield J.F."/>
        </authorList>
    </citation>
    <scope>NUCLEOTIDE SEQUENCE [LARGE SCALE GENOMIC DNA]</scope>
</reference>
<dbReference type="InterPro" id="IPR003593">
    <property type="entry name" value="AAA+_ATPase"/>
</dbReference>
<dbReference type="GO" id="GO:0006508">
    <property type="term" value="P:proteolysis"/>
    <property type="evidence" value="ECO:0007669"/>
    <property type="project" value="UniProtKB-KW"/>
</dbReference>
<evidence type="ECO:0000313" key="19">
    <source>
        <dbReference type="Proteomes" id="UP000178425"/>
    </source>
</evidence>
<evidence type="ECO:0000256" key="4">
    <source>
        <dbReference type="ARBA" id="ARBA00022670"/>
    </source>
</evidence>
<evidence type="ECO:0000256" key="13">
    <source>
        <dbReference type="ARBA" id="ARBA00023136"/>
    </source>
</evidence>
<feature type="binding site" evidence="15">
    <location>
        <position position="424"/>
    </location>
    <ligand>
        <name>Zn(2+)</name>
        <dbReference type="ChEBI" id="CHEBI:29105"/>
        <note>catalytic</note>
    </ligand>
</feature>
<evidence type="ECO:0000256" key="9">
    <source>
        <dbReference type="ARBA" id="ARBA00022833"/>
    </source>
</evidence>
<evidence type="ECO:0000256" key="12">
    <source>
        <dbReference type="ARBA" id="ARBA00023049"/>
    </source>
</evidence>
<dbReference type="PANTHER" id="PTHR23076">
    <property type="entry name" value="METALLOPROTEASE M41 FTSH"/>
    <property type="match status" value="1"/>
</dbReference>
<dbReference type="InterPro" id="IPR000642">
    <property type="entry name" value="Peptidase_M41"/>
</dbReference>
<keyword evidence="7 15" id="KW-0547">Nucleotide-binding</keyword>
<dbReference type="SUPFAM" id="SSF140990">
    <property type="entry name" value="FtsH protease domain-like"/>
    <property type="match status" value="1"/>
</dbReference>
<feature type="binding site" evidence="15">
    <location>
        <position position="428"/>
    </location>
    <ligand>
        <name>Zn(2+)</name>
        <dbReference type="ChEBI" id="CHEBI:29105"/>
        <note>catalytic</note>
    </ligand>
</feature>
<dbReference type="Gene3D" id="1.20.58.760">
    <property type="entry name" value="Peptidase M41"/>
    <property type="match status" value="1"/>
</dbReference>
<dbReference type="HAMAP" id="MF_01458">
    <property type="entry name" value="FtsH"/>
    <property type="match status" value="1"/>
</dbReference>
<comment type="similarity">
    <text evidence="16">Belongs to the AAA ATPase family.</text>
</comment>
<comment type="similarity">
    <text evidence="2 15">In the C-terminal section; belongs to the peptidase M41 family.</text>
</comment>
<dbReference type="InterPro" id="IPR003960">
    <property type="entry name" value="ATPase_AAA_CS"/>
</dbReference>
<keyword evidence="10 15" id="KW-0067">ATP-binding</keyword>
<dbReference type="Gene3D" id="3.40.50.300">
    <property type="entry name" value="P-loop containing nucleotide triphosphate hydrolases"/>
    <property type="match status" value="1"/>
</dbReference>
<feature type="binding site" evidence="15">
    <location>
        <position position="500"/>
    </location>
    <ligand>
        <name>Zn(2+)</name>
        <dbReference type="ChEBI" id="CHEBI:29105"/>
        <note>catalytic</note>
    </ligand>
</feature>
<dbReference type="Proteomes" id="UP000178425">
    <property type="component" value="Unassembled WGS sequence"/>
</dbReference>
<dbReference type="InterPro" id="IPR041569">
    <property type="entry name" value="AAA_lid_3"/>
</dbReference>
<organism evidence="18 19">
    <name type="scientific">Candidatus Giovannonibacteria bacterium RIFCSPHIGHO2_02_43_13</name>
    <dbReference type="NCBI Taxonomy" id="1798330"/>
    <lineage>
        <taxon>Bacteria</taxon>
        <taxon>Candidatus Giovannoniibacteriota</taxon>
    </lineage>
</organism>
<dbReference type="PANTHER" id="PTHR23076:SF97">
    <property type="entry name" value="ATP-DEPENDENT ZINC METALLOPROTEASE YME1L1"/>
    <property type="match status" value="1"/>
</dbReference>
<evidence type="ECO:0000256" key="14">
    <source>
        <dbReference type="ARBA" id="ARBA00061570"/>
    </source>
</evidence>
<gene>
    <name evidence="15" type="primary">ftsH</name>
    <name evidence="18" type="ORF">A2W54_03195</name>
</gene>
<keyword evidence="12 15" id="KW-0482">Metalloprotease</keyword>
<dbReference type="Pfam" id="PF06480">
    <property type="entry name" value="FtsH_ext"/>
    <property type="match status" value="1"/>
</dbReference>
<dbReference type="GO" id="GO:0005886">
    <property type="term" value="C:plasma membrane"/>
    <property type="evidence" value="ECO:0007669"/>
    <property type="project" value="UniProtKB-SubCell"/>
</dbReference>
<dbReference type="GO" id="GO:0005524">
    <property type="term" value="F:ATP binding"/>
    <property type="evidence" value="ECO:0007669"/>
    <property type="project" value="UniProtKB-UniRule"/>
</dbReference>
<keyword evidence="9 15" id="KW-0862">Zinc</keyword>
<comment type="subunit">
    <text evidence="15">Homohexamer.</text>
</comment>